<keyword evidence="4" id="KW-1185">Reference proteome</keyword>
<accession>L0D6J1</accession>
<feature type="coiled-coil region" evidence="1">
    <location>
        <begin position="169"/>
        <end position="207"/>
    </location>
</feature>
<dbReference type="Proteomes" id="UP000010798">
    <property type="component" value="Chromosome"/>
</dbReference>
<evidence type="ECO:0000313" key="4">
    <source>
        <dbReference type="Proteomes" id="UP000010798"/>
    </source>
</evidence>
<proteinExistence type="predicted"/>
<organism evidence="3 4">
    <name type="scientific">Singulisphaera acidiphila (strain ATCC BAA-1392 / DSM 18658 / VKM B-2454 / MOB10)</name>
    <dbReference type="NCBI Taxonomy" id="886293"/>
    <lineage>
        <taxon>Bacteria</taxon>
        <taxon>Pseudomonadati</taxon>
        <taxon>Planctomycetota</taxon>
        <taxon>Planctomycetia</taxon>
        <taxon>Isosphaerales</taxon>
        <taxon>Isosphaeraceae</taxon>
        <taxon>Singulisphaera</taxon>
    </lineage>
</organism>
<dbReference type="HOGENOM" id="CLU_1146577_0_0_0"/>
<keyword evidence="1" id="KW-0175">Coiled coil</keyword>
<dbReference type="KEGG" id="saci:Sinac_0603"/>
<dbReference type="EMBL" id="CP003364">
    <property type="protein sequence ID" value="AGA25024.1"/>
    <property type="molecule type" value="Genomic_DNA"/>
</dbReference>
<evidence type="ECO:0000256" key="2">
    <source>
        <dbReference type="SAM" id="MobiDB-lite"/>
    </source>
</evidence>
<gene>
    <name evidence="3" type="ordered locus">Sinac_0603</name>
</gene>
<dbReference type="AlphaFoldDB" id="L0D6J1"/>
<reference evidence="3 4" key="1">
    <citation type="submission" date="2012-02" db="EMBL/GenBank/DDBJ databases">
        <title>Complete sequence of chromosome of Singulisphaera acidiphila DSM 18658.</title>
        <authorList>
            <consortium name="US DOE Joint Genome Institute (JGI-PGF)"/>
            <person name="Lucas S."/>
            <person name="Copeland A."/>
            <person name="Lapidus A."/>
            <person name="Glavina del Rio T."/>
            <person name="Dalin E."/>
            <person name="Tice H."/>
            <person name="Bruce D."/>
            <person name="Goodwin L."/>
            <person name="Pitluck S."/>
            <person name="Peters L."/>
            <person name="Ovchinnikova G."/>
            <person name="Chertkov O."/>
            <person name="Kyrpides N."/>
            <person name="Mavromatis K."/>
            <person name="Ivanova N."/>
            <person name="Brettin T."/>
            <person name="Detter J.C."/>
            <person name="Han C."/>
            <person name="Larimer F."/>
            <person name="Land M."/>
            <person name="Hauser L."/>
            <person name="Markowitz V."/>
            <person name="Cheng J.-F."/>
            <person name="Hugenholtz P."/>
            <person name="Woyke T."/>
            <person name="Wu D."/>
            <person name="Tindall B."/>
            <person name="Pomrenke H."/>
            <person name="Brambilla E."/>
            <person name="Klenk H.-P."/>
            <person name="Eisen J.A."/>
        </authorList>
    </citation>
    <scope>NUCLEOTIDE SEQUENCE [LARGE SCALE GENOMIC DNA]</scope>
    <source>
        <strain evidence="4">ATCC BAA-1392 / DSM 18658 / VKM B-2454 / MOB10</strain>
    </source>
</reference>
<evidence type="ECO:0000256" key="1">
    <source>
        <dbReference type="SAM" id="Coils"/>
    </source>
</evidence>
<protein>
    <submittedName>
        <fullName evidence="3">Uncharacterized protein</fullName>
    </submittedName>
</protein>
<evidence type="ECO:0000313" key="3">
    <source>
        <dbReference type="EMBL" id="AGA25024.1"/>
    </source>
</evidence>
<name>L0D6J1_SINAD</name>
<feature type="region of interest" description="Disordered" evidence="2">
    <location>
        <begin position="33"/>
        <end position="56"/>
    </location>
</feature>
<sequence>MTPGLLADVSALRSIFGGDKRGRSSYHAIQHVPMSPPATTLSKSTLDADDPEPRKESQMKLRHLAAWFSGVALLGTGATFLGAQPPQPQRVAPARTERDKLRAEIVELRTESEMLRFDYELARDIVLEERKMSRSMKMAGQLMGAVGDLQVTINESQVEQPGLAPEQDRKKATEIAKAAEQEKRKAAQAAALENRKAVEEMAKEEAAFIAEQKKDLTRRFALLAEKRLDLEDAERRYRENSR</sequence>